<dbReference type="InterPro" id="IPR013144">
    <property type="entry name" value="CRA_dom"/>
</dbReference>
<reference evidence="4" key="1">
    <citation type="journal article" date="2020" name="Stud. Mycol.">
        <title>101 Dothideomycetes genomes: a test case for predicting lifestyles and emergence of pathogens.</title>
        <authorList>
            <person name="Haridas S."/>
            <person name="Albert R."/>
            <person name="Binder M."/>
            <person name="Bloem J."/>
            <person name="Labutti K."/>
            <person name="Salamov A."/>
            <person name="Andreopoulos B."/>
            <person name="Baker S."/>
            <person name="Barry K."/>
            <person name="Bills G."/>
            <person name="Bluhm B."/>
            <person name="Cannon C."/>
            <person name="Castanera R."/>
            <person name="Culley D."/>
            <person name="Daum C."/>
            <person name="Ezra D."/>
            <person name="Gonzalez J."/>
            <person name="Henrissat B."/>
            <person name="Kuo A."/>
            <person name="Liang C."/>
            <person name="Lipzen A."/>
            <person name="Lutzoni F."/>
            <person name="Magnuson J."/>
            <person name="Mondo S."/>
            <person name="Nolan M."/>
            <person name="Ohm R."/>
            <person name="Pangilinan J."/>
            <person name="Park H.-J."/>
            <person name="Ramirez L."/>
            <person name="Alfaro M."/>
            <person name="Sun H."/>
            <person name="Tritt A."/>
            <person name="Yoshinaga Y."/>
            <person name="Zwiers L.-H."/>
            <person name="Turgeon B."/>
            <person name="Goodwin S."/>
            <person name="Spatafora J."/>
            <person name="Crous P."/>
            <person name="Grigoriev I."/>
        </authorList>
    </citation>
    <scope>NUCLEOTIDE SEQUENCE</scope>
    <source>
        <strain evidence="4">CBS 133067</strain>
    </source>
</reference>
<dbReference type="Pfam" id="PF10607">
    <property type="entry name" value="CTLH"/>
    <property type="match status" value="1"/>
</dbReference>
<feature type="compositionally biased region" description="Basic and acidic residues" evidence="2">
    <location>
        <begin position="14"/>
        <end position="25"/>
    </location>
</feature>
<feature type="region of interest" description="Disordered" evidence="2">
    <location>
        <begin position="1"/>
        <end position="29"/>
    </location>
</feature>
<dbReference type="SMART" id="SM00757">
    <property type="entry name" value="CRA"/>
    <property type="match status" value="1"/>
</dbReference>
<evidence type="ECO:0000256" key="2">
    <source>
        <dbReference type="SAM" id="MobiDB-lite"/>
    </source>
</evidence>
<keyword evidence="5" id="KW-1185">Reference proteome</keyword>
<organism evidence="4 5">
    <name type="scientific">Rhizodiscina lignyota</name>
    <dbReference type="NCBI Taxonomy" id="1504668"/>
    <lineage>
        <taxon>Eukaryota</taxon>
        <taxon>Fungi</taxon>
        <taxon>Dikarya</taxon>
        <taxon>Ascomycota</taxon>
        <taxon>Pezizomycotina</taxon>
        <taxon>Dothideomycetes</taxon>
        <taxon>Pleosporomycetidae</taxon>
        <taxon>Aulographales</taxon>
        <taxon>Rhizodiscinaceae</taxon>
        <taxon>Rhizodiscina</taxon>
    </lineage>
</organism>
<dbReference type="PANTHER" id="PTHR12864">
    <property type="entry name" value="RAN BINDING PROTEIN 9-RELATED"/>
    <property type="match status" value="1"/>
</dbReference>
<feature type="domain" description="CTLH" evidence="3">
    <location>
        <begin position="80"/>
        <end position="137"/>
    </location>
</feature>
<dbReference type="SMART" id="SM00668">
    <property type="entry name" value="CTLH"/>
    <property type="match status" value="1"/>
</dbReference>
<feature type="compositionally biased region" description="Polar residues" evidence="2">
    <location>
        <begin position="1"/>
        <end position="10"/>
    </location>
</feature>
<dbReference type="InterPro" id="IPR006594">
    <property type="entry name" value="LisH"/>
</dbReference>
<feature type="region of interest" description="Disordered" evidence="2">
    <location>
        <begin position="238"/>
        <end position="279"/>
    </location>
</feature>
<dbReference type="SMART" id="SM00667">
    <property type="entry name" value="LisH"/>
    <property type="match status" value="1"/>
</dbReference>
<dbReference type="Proteomes" id="UP000799772">
    <property type="component" value="Unassembled WGS sequence"/>
</dbReference>
<gene>
    <name evidence="4" type="ORF">NA57DRAFT_52904</name>
</gene>
<feature type="compositionally biased region" description="Basic and acidic residues" evidence="2">
    <location>
        <begin position="246"/>
        <end position="258"/>
    </location>
</feature>
<evidence type="ECO:0000313" key="5">
    <source>
        <dbReference type="Proteomes" id="UP000799772"/>
    </source>
</evidence>
<dbReference type="InterPro" id="IPR024964">
    <property type="entry name" value="CTLH/CRA"/>
</dbReference>
<comment type="caution">
    <text evidence="4">The sequence shown here is derived from an EMBL/GenBank/DDBJ whole genome shotgun (WGS) entry which is preliminary data.</text>
</comment>
<dbReference type="OrthoDB" id="2415936at2759"/>
<dbReference type="AlphaFoldDB" id="A0A9P4INX5"/>
<evidence type="ECO:0000259" key="3">
    <source>
        <dbReference type="PROSITE" id="PS50897"/>
    </source>
</evidence>
<dbReference type="InterPro" id="IPR050618">
    <property type="entry name" value="Ubq-SigPath_Reg"/>
</dbReference>
<comment type="function">
    <text evidence="1">Involved in the proteasome-dependent degradation of fructose-1,6-bisphosphatase.</text>
</comment>
<dbReference type="PROSITE" id="PS50897">
    <property type="entry name" value="CTLH"/>
    <property type="match status" value="1"/>
</dbReference>
<protein>
    <recommendedName>
        <fullName evidence="3">CTLH domain-containing protein</fullName>
    </recommendedName>
</protein>
<dbReference type="InterPro" id="IPR006595">
    <property type="entry name" value="CTLH_C"/>
</dbReference>
<accession>A0A9P4INX5</accession>
<dbReference type="PROSITE" id="PS50896">
    <property type="entry name" value="LISH"/>
    <property type="match status" value="1"/>
</dbReference>
<evidence type="ECO:0000256" key="1">
    <source>
        <dbReference type="ARBA" id="ARBA00002343"/>
    </source>
</evidence>
<evidence type="ECO:0000313" key="4">
    <source>
        <dbReference type="EMBL" id="KAF2103383.1"/>
    </source>
</evidence>
<name>A0A9P4INX5_9PEZI</name>
<sequence length="279" mass="31486">MSTSTVSAATPSKHPFERRVEEVKPSKTLKRSPRCTDLKNLPNRDLNAIIMDYFISEGYPDAARMLAKEANIKPTADEHSISERVAIRNAIHCGDIQSAIERINELNPQILDSDQTLHFSLLNLQLIELIKPVITSQSADPTPALDFATSQLAPRVSVNREFLEDLERTMSLLIFPLESLQPQLARLLQPSLRIEVASKVNEAILQMQGKRREAKIKDLVRLRAWAENKARESKKDIPAKLTLGLDGDKDHRREHEDGLDHDDDDDDERHGNGADIMVH</sequence>
<dbReference type="EMBL" id="ML978122">
    <property type="protein sequence ID" value="KAF2103383.1"/>
    <property type="molecule type" value="Genomic_DNA"/>
</dbReference>
<feature type="compositionally biased region" description="Basic and acidic residues" evidence="2">
    <location>
        <begin position="268"/>
        <end position="279"/>
    </location>
</feature>
<proteinExistence type="predicted"/>
<dbReference type="Pfam" id="PF08513">
    <property type="entry name" value="LisH"/>
    <property type="match status" value="1"/>
</dbReference>